<reference evidence="5 6" key="1">
    <citation type="submission" date="2017-06" db="EMBL/GenBank/DDBJ databases">
        <title>Global population genomics of the pathogenic fungus Cryptococcus neoformans var. grubii.</title>
        <authorList>
            <person name="Cuomo C."/>
            <person name="Litvintseva A."/>
            <person name="Chen Y."/>
            <person name="Young S."/>
            <person name="Zeng Q."/>
            <person name="Chapman S."/>
            <person name="Gujja S."/>
            <person name="Saif S."/>
            <person name="Birren B."/>
        </authorList>
    </citation>
    <scope>NUCLEOTIDE SEQUENCE [LARGE SCALE GENOMIC DNA]</scope>
    <source>
        <strain evidence="5 6">Tu259-1</strain>
    </source>
</reference>
<dbReference type="InterPro" id="IPR046837">
    <property type="entry name" value="Laa1/Sip1/HEATR5-like_HEAT"/>
</dbReference>
<feature type="domain" description="LAA1-like C-terminal TPR repeats" evidence="4">
    <location>
        <begin position="1856"/>
        <end position="2021"/>
    </location>
</feature>
<evidence type="ECO:0000256" key="3">
    <source>
        <dbReference type="SAM" id="MobiDB-lite"/>
    </source>
</evidence>
<feature type="compositionally biased region" description="Low complexity" evidence="3">
    <location>
        <begin position="1235"/>
        <end position="1244"/>
    </location>
</feature>
<dbReference type="GO" id="GO:0042147">
    <property type="term" value="P:retrograde transport, endosome to Golgi"/>
    <property type="evidence" value="ECO:0007669"/>
    <property type="project" value="TreeGrafter"/>
</dbReference>
<protein>
    <submittedName>
        <fullName evidence="5">Clathrin-coated vesicle protein</fullName>
    </submittedName>
</protein>
<dbReference type="EMBL" id="AMKT01000049">
    <property type="protein sequence ID" value="OXG20096.1"/>
    <property type="molecule type" value="Genomic_DNA"/>
</dbReference>
<dbReference type="GO" id="GO:0008104">
    <property type="term" value="P:intracellular protein localization"/>
    <property type="evidence" value="ECO:0007669"/>
    <property type="project" value="TreeGrafter"/>
</dbReference>
<dbReference type="InterPro" id="IPR011989">
    <property type="entry name" value="ARM-like"/>
</dbReference>
<evidence type="ECO:0000256" key="1">
    <source>
        <dbReference type="ARBA" id="ARBA00008304"/>
    </source>
</evidence>
<feature type="region of interest" description="Disordered" evidence="3">
    <location>
        <begin position="266"/>
        <end position="293"/>
    </location>
</feature>
<dbReference type="Proteomes" id="UP000199727">
    <property type="component" value="Unassembled WGS sequence"/>
</dbReference>
<evidence type="ECO:0000313" key="5">
    <source>
        <dbReference type="EMBL" id="OXG20096.1"/>
    </source>
</evidence>
<dbReference type="GO" id="GO:0005794">
    <property type="term" value="C:Golgi apparatus"/>
    <property type="evidence" value="ECO:0007669"/>
    <property type="project" value="TreeGrafter"/>
</dbReference>
<dbReference type="InterPro" id="IPR057981">
    <property type="entry name" value="TPR_LAA1-like_C"/>
</dbReference>
<organism evidence="5 6">
    <name type="scientific">Cryptococcus neoformans Tu259-1</name>
    <dbReference type="NCBI Taxonomy" id="1230072"/>
    <lineage>
        <taxon>Eukaryota</taxon>
        <taxon>Fungi</taxon>
        <taxon>Dikarya</taxon>
        <taxon>Basidiomycota</taxon>
        <taxon>Agaricomycotina</taxon>
        <taxon>Tremellomycetes</taxon>
        <taxon>Tremellales</taxon>
        <taxon>Cryptococcaceae</taxon>
        <taxon>Cryptococcus</taxon>
        <taxon>Cryptococcus neoformans species complex</taxon>
    </lineage>
</organism>
<dbReference type="GO" id="GO:0006897">
    <property type="term" value="P:endocytosis"/>
    <property type="evidence" value="ECO:0007669"/>
    <property type="project" value="TreeGrafter"/>
</dbReference>
<proteinExistence type="inferred from homology"/>
<sequence length="2038" mass="219971">MPDITPDILRVEESRFTGDGSDLALLHWLRQAEQAIEAMDPEDLSKQIQSLHAFFLKLLLPNPNPTLPKPGRPIRHLVTRCVVKLHQRVESRSLFDFVQVLVKAVSDGGSKGMNIAENLGRVASWYCIGEVIKEHGKNMMSFMAEICTSSLKVFKNTNLSVLLRTQAMVAFSRSLHSAGKALPDALVKDLLKSLRSGLQDKALSVQRACAETFISLHLYTPVLQLQQTLDMVAPLSFKSLETADHLTRRAFSRMLAHFLAATQVPGSGVVPEPSKKSKTEAEEQSGEPTVMTSAAEDRASKTLFTTQEMLKYLSIPYNKPQSPHKLRNAIIDAYATLFTTLGGEYVEARYGEIVKHIMDQIIVPQRGGRYEVLATRQVAKILLRDLVGERLLSEPGQVSAIRELTVNYLKRWQPTLLPGQPKINKNVLIVVLREIAGLLEQLGNAPAQIIELLAEPLVRLLAHESYSVRLSTAFTLRRFCATNPSQLPGLLNVLIADIEKDLNLLSSPTVPKEVAPRLVGKAFGLSALIAISPARPLYVSHDVPTKVFDLAVSLLKRAGDHEIPQASTEIQVAWYLVTGLMSLGPSFVKLHLPQLLVLWRNALPKPSSKDTSVGERGEAEWNFLLLVRECALSAVLNFLNHNQSLVNIDVARRLTTLFTNTLNYVNGFATAYAEALREQANLPNPSPIFTIRPSLVDREATLRRRVLQCFTALGPSSATESTQPALLQAAITVFADPENYSGSGAQVAITAQAGNFIGIWHSADGYAFGMTSLARARDDYGKNGEEDEGEEGWLNRDKVEIELEGQLSRPILGSLEHDFLPLLDAQQPLSSPTPAPAQTGVIDAGLALFSILFPHQNIEGQVQSLATLSSHMRSSKLEKNPGRKQAVMVNTVIALRKTLKKVEGAGGKAKKVVGSAQVSEMIRSLLQDAIFDPSPSIRSTSAEALGLLSSLASPTYLSSQVQWLVDQVVTNRSPDARAGCALAFGAIYSSVGGLAGGPILKTIVNILMSLATDPHPVVHFYAMKALARVVDAANLSYEPYVPTTLGMLSSIYLLETHEPEGGSLGSVNLRGDLPAYQAICRILHALIGVLGPELQEPGKVRSLMFLLVHEFGEETDEGLAVEAIKCVQQFLMFAPTAIDIPKLVQTFRTHLASPRRPLKVASITALYQIVQRDPVLISKLGGNQLVEDLFGLLDDDPSIDGVKKVISSWLRGTAAALPSGWIDLCQRIMTRTAAQKAATRRPQQTPLPAAGPAFIDDEGESLGGGASTSTSSNALSSRWRTQLFALECLHDIVISVAEGNRPEHFDPVIARRIGANGRHMLWSRVGDLIKMAFSASAAGVMEVRAAGLVVLRDVIEKFSASPDPDFESALLLEQHQAPIAAALTPSFGSDSAPEVLSLAVQVCAVFVGSGVVKEVPRMGRILKLLTGALEQCKNGESLSLGDVEDLSPSAVIMLQISILTAWAELQISSVRQSYLTDVLKPYRWLLAPFWIGALRDYAQLRTDPEMGGLSGAVDNTAGLGREVLLPYYEHAVPKLLHAVAISFAINDPFALGAMNGQRYDSPNPPASLPSIRPEPSANFYIVYGLSFESLLKTVGDVSASSLASACLKAMQSLVKPALSGTTVFEGQFFDELCTVCYRIAMSEPATVKSEAVEVMSSFATSRKGSSTMDSAQIRRTLAIVAFTLRQIVPTKEMKPSWNHVDSTQDKVNLLRSAFMAYAQIVECVEVSQKADMYAVGLHLFMGLLESESPVDLVGGCLGCLKVQVEGLVAAQVPGVSNGEKIVHGVVSACLSNIDDMRTRVNPVANIKIKNNLLAVTLILTALPADLKVSRNLVESVGYTIGQYLGAGIERPELGLTAIHCASTILPASLRLLPSPLGPNSPSAPSPVLQRATLHLLPPMITYISDNVVAHATNPDYAPPLEGIQAVIKSLVSWGTGLPEEHKPRGYGVLLPTLCLMLDPPGSTGQGQSPSQLHGVAAAVLLGLAQSGPAAFKEATMAMKDGERGELEHAIRDAVGQKQGAANGGVAKERKGIELKSFG</sequence>
<dbReference type="InterPro" id="IPR040108">
    <property type="entry name" value="Laa1/Sip1/HEATR5"/>
</dbReference>
<feature type="region of interest" description="Disordered" evidence="3">
    <location>
        <begin position="1235"/>
        <end position="1273"/>
    </location>
</feature>
<dbReference type="Gene3D" id="1.25.10.10">
    <property type="entry name" value="Leucine-rich Repeat Variant"/>
    <property type="match status" value="3"/>
</dbReference>
<evidence type="ECO:0000256" key="2">
    <source>
        <dbReference type="PROSITE-ProRule" id="PRU00103"/>
    </source>
</evidence>
<dbReference type="InterPro" id="IPR021133">
    <property type="entry name" value="HEAT_type_2"/>
</dbReference>
<dbReference type="Pfam" id="PF20210">
    <property type="entry name" value="Laa1_Sip1_HTR5"/>
    <property type="match status" value="1"/>
</dbReference>
<name>A0A854QJH4_CRYNE</name>
<dbReference type="Pfam" id="PF25808">
    <property type="entry name" value="TPR_LAA1_C"/>
    <property type="match status" value="1"/>
</dbReference>
<evidence type="ECO:0000313" key="6">
    <source>
        <dbReference type="Proteomes" id="UP000199727"/>
    </source>
</evidence>
<comment type="similarity">
    <text evidence="1">Belongs to the HEATR5 family.</text>
</comment>
<evidence type="ECO:0000259" key="4">
    <source>
        <dbReference type="Pfam" id="PF25808"/>
    </source>
</evidence>
<feature type="repeat" description="HEAT" evidence="2">
    <location>
        <begin position="922"/>
        <end position="960"/>
    </location>
</feature>
<dbReference type="PANTHER" id="PTHR21663">
    <property type="entry name" value="HYPOTHETICAL HEAT DOMAIN-CONTAINING"/>
    <property type="match status" value="1"/>
</dbReference>
<dbReference type="PROSITE" id="PS50077">
    <property type="entry name" value="HEAT_REPEAT"/>
    <property type="match status" value="1"/>
</dbReference>
<dbReference type="PANTHER" id="PTHR21663:SF0">
    <property type="entry name" value="HEAT REPEAT-CONTAINING PROTEIN 5B"/>
    <property type="match status" value="1"/>
</dbReference>
<dbReference type="GO" id="GO:0016020">
    <property type="term" value="C:membrane"/>
    <property type="evidence" value="ECO:0007669"/>
    <property type="project" value="TreeGrafter"/>
</dbReference>
<dbReference type="GO" id="GO:0030139">
    <property type="term" value="C:endocytic vesicle"/>
    <property type="evidence" value="ECO:0007669"/>
    <property type="project" value="TreeGrafter"/>
</dbReference>
<dbReference type="GO" id="GO:0005829">
    <property type="term" value="C:cytosol"/>
    <property type="evidence" value="ECO:0007669"/>
    <property type="project" value="GOC"/>
</dbReference>
<dbReference type="OrthoDB" id="192608at2759"/>
<gene>
    <name evidence="5" type="ORF">C361_04158</name>
</gene>
<accession>A0A854QJH4</accession>
<dbReference type="SUPFAM" id="SSF48371">
    <property type="entry name" value="ARM repeat"/>
    <property type="match status" value="3"/>
</dbReference>
<comment type="caution">
    <text evidence="5">The sequence shown here is derived from an EMBL/GenBank/DDBJ whole genome shotgun (WGS) entry which is preliminary data.</text>
</comment>
<dbReference type="InterPro" id="IPR016024">
    <property type="entry name" value="ARM-type_fold"/>
</dbReference>